<dbReference type="EMBL" id="MSFM01000005">
    <property type="protein sequence ID" value="PKY04678.1"/>
    <property type="molecule type" value="Genomic_DNA"/>
</dbReference>
<feature type="compositionally biased region" description="Pro residues" evidence="1">
    <location>
        <begin position="153"/>
        <end position="163"/>
    </location>
</feature>
<gene>
    <name evidence="3" type="ORF">P168DRAFT_137388</name>
</gene>
<keyword evidence="2" id="KW-0732">Signal</keyword>
<feature type="compositionally biased region" description="Basic and acidic residues" evidence="1">
    <location>
        <begin position="164"/>
        <end position="176"/>
    </location>
</feature>
<name>A0A2I1D498_ASPC2</name>
<comment type="caution">
    <text evidence="3">The sequence shown here is derived from an EMBL/GenBank/DDBJ whole genome shotgun (WGS) entry which is preliminary data.</text>
</comment>
<protein>
    <submittedName>
        <fullName evidence="3">Uncharacterized protein</fullName>
    </submittedName>
</protein>
<organism evidence="3 4">
    <name type="scientific">Aspergillus campestris (strain IBT 28561)</name>
    <dbReference type="NCBI Taxonomy" id="1392248"/>
    <lineage>
        <taxon>Eukaryota</taxon>
        <taxon>Fungi</taxon>
        <taxon>Dikarya</taxon>
        <taxon>Ascomycota</taxon>
        <taxon>Pezizomycotina</taxon>
        <taxon>Eurotiomycetes</taxon>
        <taxon>Eurotiomycetidae</taxon>
        <taxon>Eurotiales</taxon>
        <taxon>Aspergillaceae</taxon>
        <taxon>Aspergillus</taxon>
        <taxon>Aspergillus subgen. Circumdati</taxon>
    </lineage>
</organism>
<accession>A0A2I1D498</accession>
<dbReference type="AlphaFoldDB" id="A0A2I1D498"/>
<dbReference type="RefSeq" id="XP_024693272.1">
    <property type="nucleotide sequence ID" value="XM_024832727.1"/>
</dbReference>
<evidence type="ECO:0000256" key="2">
    <source>
        <dbReference type="SAM" id="SignalP"/>
    </source>
</evidence>
<keyword evidence="4" id="KW-1185">Reference proteome</keyword>
<feature type="signal peptide" evidence="2">
    <location>
        <begin position="1"/>
        <end position="19"/>
    </location>
</feature>
<feature type="region of interest" description="Disordered" evidence="1">
    <location>
        <begin position="153"/>
        <end position="179"/>
    </location>
</feature>
<proteinExistence type="predicted"/>
<evidence type="ECO:0000256" key="1">
    <source>
        <dbReference type="SAM" id="MobiDB-lite"/>
    </source>
</evidence>
<dbReference type="VEuPathDB" id="FungiDB:P168DRAFT_137388"/>
<reference evidence="3" key="1">
    <citation type="submission" date="2016-12" db="EMBL/GenBank/DDBJ databases">
        <title>The genomes of Aspergillus section Nigri reveals drivers in fungal speciation.</title>
        <authorList>
            <consortium name="DOE Joint Genome Institute"/>
            <person name="Vesth T.C."/>
            <person name="Nybo J."/>
            <person name="Theobald S."/>
            <person name="Brandl J."/>
            <person name="Frisvad J.C."/>
            <person name="Nielsen K.F."/>
            <person name="Lyhne E.K."/>
            <person name="Kogle M.E."/>
            <person name="Kuo A."/>
            <person name="Riley R."/>
            <person name="Clum A."/>
            <person name="Nolan M."/>
            <person name="Lipzen A."/>
            <person name="Salamov A."/>
            <person name="Henrissat B."/>
            <person name="Wiebenga A."/>
            <person name="De vries R.P."/>
            <person name="Grigoriev I.V."/>
            <person name="Mortensen U.H."/>
            <person name="Andersen M.R."/>
            <person name="Baker S.E."/>
        </authorList>
    </citation>
    <scope>NUCLEOTIDE SEQUENCE</scope>
    <source>
        <strain evidence="3">IBT 28561</strain>
    </source>
</reference>
<dbReference type="OrthoDB" id="4495659at2759"/>
<evidence type="ECO:0000313" key="4">
    <source>
        <dbReference type="Proteomes" id="UP000234254"/>
    </source>
</evidence>
<sequence>MRAVIWGAAFFAAQAASQASSKCGTEEKCNKLCQDEWGAGYLCKQYDAKAKACRGCVDFKCMTRKETPYRDPITGTLDCCPADTHFEFNEKAKKGMCCDDNKFLSVNATFGAVGCCPKGQPKHALFVDPESGESSCCEATAIGFWDGVCHLPDPGPGPNPDPNPDPKPKPKPDPKRCGHQICPPDEHDMGIEYGKCYRLISPVTGFPLALNGDYRIAESAQSPLWQFRVCHSPTDCTPGGTVKADGKFALQDVIGPVNIQDPGPWFVCNGGHYLPCKDAKLAKSFTAKKWCTSDGCGICLAADPKGIGRVCPGGHALGDNNNPRQCIPFKVEEVSCLDKNPLDKSTSVEDSDEWQYDHEL</sequence>
<dbReference type="GeneID" id="36540249"/>
<feature type="chain" id="PRO_5014143202" evidence="2">
    <location>
        <begin position="20"/>
        <end position="360"/>
    </location>
</feature>
<dbReference type="Proteomes" id="UP000234254">
    <property type="component" value="Unassembled WGS sequence"/>
</dbReference>
<evidence type="ECO:0000313" key="3">
    <source>
        <dbReference type="EMBL" id="PKY04678.1"/>
    </source>
</evidence>